<evidence type="ECO:0000313" key="13">
    <source>
        <dbReference type="EMBL" id="TFI00266.1"/>
    </source>
</evidence>
<dbReference type="FunFam" id="3.40.50.300:FF:000225">
    <property type="entry name" value="Thymidylate kinase"/>
    <property type="match status" value="1"/>
</dbReference>
<organism evidence="13 14">
    <name type="scientific">Kocuria rhizophila</name>
    <dbReference type="NCBI Taxonomy" id="72000"/>
    <lineage>
        <taxon>Bacteria</taxon>
        <taxon>Bacillati</taxon>
        <taxon>Actinomycetota</taxon>
        <taxon>Actinomycetes</taxon>
        <taxon>Micrococcales</taxon>
        <taxon>Micrococcaceae</taxon>
        <taxon>Kocuria</taxon>
    </lineage>
</organism>
<dbReference type="AlphaFoldDB" id="A0AAX2SCH7"/>
<evidence type="ECO:0000256" key="10">
    <source>
        <dbReference type="ARBA" id="ARBA00057735"/>
    </source>
</evidence>
<evidence type="ECO:0000256" key="1">
    <source>
        <dbReference type="ARBA" id="ARBA00009776"/>
    </source>
</evidence>
<dbReference type="PANTHER" id="PTHR10344:SF4">
    <property type="entry name" value="UMP-CMP KINASE 2, MITOCHONDRIAL"/>
    <property type="match status" value="1"/>
</dbReference>
<dbReference type="CDD" id="cd01672">
    <property type="entry name" value="TMPK"/>
    <property type="match status" value="1"/>
</dbReference>
<feature type="domain" description="Thymidylate kinase-like" evidence="12">
    <location>
        <begin position="15"/>
        <end position="203"/>
    </location>
</feature>
<evidence type="ECO:0000256" key="5">
    <source>
        <dbReference type="ARBA" id="ARBA00022727"/>
    </source>
</evidence>
<dbReference type="Proteomes" id="UP000298017">
    <property type="component" value="Unassembled WGS sequence"/>
</dbReference>
<dbReference type="Pfam" id="PF02223">
    <property type="entry name" value="Thymidylate_kin"/>
    <property type="match status" value="1"/>
</dbReference>
<dbReference type="InterPro" id="IPR027417">
    <property type="entry name" value="P-loop_NTPase"/>
</dbReference>
<reference evidence="13 14" key="1">
    <citation type="submission" date="2019-03" db="EMBL/GenBank/DDBJ databases">
        <title>Genome Sequencing and Assembly of Various Microbes Isolated from Alder Root Nodule.</title>
        <authorList>
            <person name="Swanson E."/>
            <person name="Sevigny J.L."/>
            <person name="Pesce C."/>
            <person name="Davis I."/>
            <person name="Kleiner V."/>
            <person name="Tisa L."/>
        </authorList>
    </citation>
    <scope>NUCLEOTIDE SEQUENCE [LARGE SCALE GENOMIC DNA]</scope>
    <source>
        <strain evidence="13 14">4R-31</strain>
    </source>
</reference>
<accession>A0AAX2SCH7</accession>
<proteinExistence type="inferred from homology"/>
<dbReference type="EC" id="2.7.4.9" evidence="2 11"/>
<keyword evidence="8 11" id="KW-0067">ATP-binding</keyword>
<comment type="function">
    <text evidence="10 11">Phosphorylation of dTMP to form dTDP in both de novo and salvage pathways of dTTP synthesis.</text>
</comment>
<comment type="similarity">
    <text evidence="1 11">Belongs to the thymidylate kinase family.</text>
</comment>
<gene>
    <name evidence="11" type="primary">tmk</name>
    <name evidence="13" type="ORF">E4P33_09400</name>
</gene>
<evidence type="ECO:0000256" key="7">
    <source>
        <dbReference type="ARBA" id="ARBA00022777"/>
    </source>
</evidence>
<dbReference type="NCBIfam" id="TIGR00041">
    <property type="entry name" value="DTMP_kinase"/>
    <property type="match status" value="1"/>
</dbReference>
<evidence type="ECO:0000259" key="12">
    <source>
        <dbReference type="Pfam" id="PF02223"/>
    </source>
</evidence>
<dbReference type="SUPFAM" id="SSF52540">
    <property type="entry name" value="P-loop containing nucleoside triphosphate hydrolases"/>
    <property type="match status" value="1"/>
</dbReference>
<dbReference type="GO" id="GO:0006233">
    <property type="term" value="P:dTDP biosynthetic process"/>
    <property type="evidence" value="ECO:0007669"/>
    <property type="project" value="InterPro"/>
</dbReference>
<dbReference type="GO" id="GO:0006235">
    <property type="term" value="P:dTTP biosynthetic process"/>
    <property type="evidence" value="ECO:0007669"/>
    <property type="project" value="UniProtKB-UniRule"/>
</dbReference>
<dbReference type="GO" id="GO:0005524">
    <property type="term" value="F:ATP binding"/>
    <property type="evidence" value="ECO:0007669"/>
    <property type="project" value="UniProtKB-UniRule"/>
</dbReference>
<keyword evidence="6 11" id="KW-0547">Nucleotide-binding</keyword>
<feature type="binding site" evidence="11">
    <location>
        <begin position="17"/>
        <end position="24"/>
    </location>
    <ligand>
        <name>ATP</name>
        <dbReference type="ChEBI" id="CHEBI:30616"/>
    </ligand>
</feature>
<protein>
    <recommendedName>
        <fullName evidence="3 11">Thymidylate kinase</fullName>
        <ecNumber evidence="2 11">2.7.4.9</ecNumber>
    </recommendedName>
    <alternativeName>
        <fullName evidence="11">dTMP kinase</fullName>
    </alternativeName>
</protein>
<evidence type="ECO:0000256" key="6">
    <source>
        <dbReference type="ARBA" id="ARBA00022741"/>
    </source>
</evidence>
<evidence type="ECO:0000256" key="9">
    <source>
        <dbReference type="ARBA" id="ARBA00048743"/>
    </source>
</evidence>
<keyword evidence="5 11" id="KW-0545">Nucleotide biosynthesis</keyword>
<dbReference type="PANTHER" id="PTHR10344">
    <property type="entry name" value="THYMIDYLATE KINASE"/>
    <property type="match status" value="1"/>
</dbReference>
<keyword evidence="4 11" id="KW-0808">Transferase</keyword>
<dbReference type="EMBL" id="SPNK01000010">
    <property type="protein sequence ID" value="TFI00266.1"/>
    <property type="molecule type" value="Genomic_DNA"/>
</dbReference>
<dbReference type="GO" id="GO:0006227">
    <property type="term" value="P:dUDP biosynthetic process"/>
    <property type="evidence" value="ECO:0007669"/>
    <property type="project" value="TreeGrafter"/>
</dbReference>
<dbReference type="InterPro" id="IPR018094">
    <property type="entry name" value="Thymidylate_kinase"/>
</dbReference>
<dbReference type="PROSITE" id="PS01331">
    <property type="entry name" value="THYMIDYLATE_KINASE"/>
    <property type="match status" value="1"/>
</dbReference>
<name>A0AAX2SCH7_KOCRH</name>
<dbReference type="HAMAP" id="MF_00165">
    <property type="entry name" value="Thymidylate_kinase"/>
    <property type="match status" value="1"/>
</dbReference>
<sequence length="221" mass="23331">MVRVKDSTRGALIVFEGGDGAGKSTQVSALAAALRSAGHEVTCTREPGGTPLAEAVRALVLDPSHAPVDATTEALLFASARADHVSRMIRPALERGEIVLCDRFVDSSVAYQGAGRGLGTEHVLELNHWALQGLVPELTVVLAVDPATAEARRHHRGVAVDRMEAEDSAFHRAVNAAFLDLAARSPERYLVLDAAEPAETITRTVAARVAPLLPRTPGGAR</sequence>
<keyword evidence="14" id="KW-1185">Reference proteome</keyword>
<evidence type="ECO:0000313" key="14">
    <source>
        <dbReference type="Proteomes" id="UP000298017"/>
    </source>
</evidence>
<evidence type="ECO:0000256" key="4">
    <source>
        <dbReference type="ARBA" id="ARBA00022679"/>
    </source>
</evidence>
<comment type="catalytic activity">
    <reaction evidence="9 11">
        <text>dTMP + ATP = dTDP + ADP</text>
        <dbReference type="Rhea" id="RHEA:13517"/>
        <dbReference type="ChEBI" id="CHEBI:30616"/>
        <dbReference type="ChEBI" id="CHEBI:58369"/>
        <dbReference type="ChEBI" id="CHEBI:63528"/>
        <dbReference type="ChEBI" id="CHEBI:456216"/>
        <dbReference type="EC" id="2.7.4.9"/>
    </reaction>
</comment>
<evidence type="ECO:0000256" key="8">
    <source>
        <dbReference type="ARBA" id="ARBA00022840"/>
    </source>
</evidence>
<dbReference type="Gene3D" id="3.40.50.300">
    <property type="entry name" value="P-loop containing nucleotide triphosphate hydrolases"/>
    <property type="match status" value="1"/>
</dbReference>
<evidence type="ECO:0000256" key="11">
    <source>
        <dbReference type="HAMAP-Rule" id="MF_00165"/>
    </source>
</evidence>
<dbReference type="InterPro" id="IPR039430">
    <property type="entry name" value="Thymidylate_kin-like_dom"/>
</dbReference>
<evidence type="ECO:0000256" key="2">
    <source>
        <dbReference type="ARBA" id="ARBA00012980"/>
    </source>
</evidence>
<dbReference type="InterPro" id="IPR018095">
    <property type="entry name" value="Thymidylate_kin_CS"/>
</dbReference>
<evidence type="ECO:0000256" key="3">
    <source>
        <dbReference type="ARBA" id="ARBA00017144"/>
    </source>
</evidence>
<comment type="caution">
    <text evidence="13">The sequence shown here is derived from an EMBL/GenBank/DDBJ whole genome shotgun (WGS) entry which is preliminary data.</text>
</comment>
<dbReference type="GO" id="GO:0005829">
    <property type="term" value="C:cytosol"/>
    <property type="evidence" value="ECO:0007669"/>
    <property type="project" value="TreeGrafter"/>
</dbReference>
<keyword evidence="7 11" id="KW-0418">Kinase</keyword>
<dbReference type="GO" id="GO:0004798">
    <property type="term" value="F:dTMP kinase activity"/>
    <property type="evidence" value="ECO:0007669"/>
    <property type="project" value="UniProtKB-UniRule"/>
</dbReference>